<dbReference type="EMBL" id="UINC01068939">
    <property type="protein sequence ID" value="SVC01928.1"/>
    <property type="molecule type" value="Genomic_DNA"/>
</dbReference>
<evidence type="ECO:0000313" key="2">
    <source>
        <dbReference type="EMBL" id="SVC01928.1"/>
    </source>
</evidence>
<feature type="region of interest" description="Disordered" evidence="1">
    <location>
        <begin position="1"/>
        <end position="72"/>
    </location>
</feature>
<evidence type="ECO:0000256" key="1">
    <source>
        <dbReference type="SAM" id="MobiDB-lite"/>
    </source>
</evidence>
<reference evidence="2" key="1">
    <citation type="submission" date="2018-05" db="EMBL/GenBank/DDBJ databases">
        <authorList>
            <person name="Lanie J.A."/>
            <person name="Ng W.-L."/>
            <person name="Kazmierczak K.M."/>
            <person name="Andrzejewski T.M."/>
            <person name="Davidsen T.M."/>
            <person name="Wayne K.J."/>
            <person name="Tettelin H."/>
            <person name="Glass J.I."/>
            <person name="Rusch D."/>
            <person name="Podicherti R."/>
            <person name="Tsui H.-C.T."/>
            <person name="Winkler M.E."/>
        </authorList>
    </citation>
    <scope>NUCLEOTIDE SEQUENCE</scope>
</reference>
<feature type="non-terminal residue" evidence="2">
    <location>
        <position position="1"/>
    </location>
</feature>
<feature type="non-terminal residue" evidence="2">
    <location>
        <position position="72"/>
    </location>
</feature>
<organism evidence="2">
    <name type="scientific">marine metagenome</name>
    <dbReference type="NCBI Taxonomy" id="408172"/>
    <lineage>
        <taxon>unclassified sequences</taxon>
        <taxon>metagenomes</taxon>
        <taxon>ecological metagenomes</taxon>
    </lineage>
</organism>
<accession>A0A382IQU2</accession>
<proteinExistence type="predicted"/>
<gene>
    <name evidence="2" type="ORF">METZ01_LOCUS254782</name>
</gene>
<protein>
    <submittedName>
        <fullName evidence="2">Uncharacterized protein</fullName>
    </submittedName>
</protein>
<dbReference type="AlphaFoldDB" id="A0A382IQU2"/>
<feature type="compositionally biased region" description="Low complexity" evidence="1">
    <location>
        <begin position="53"/>
        <end position="72"/>
    </location>
</feature>
<sequence>RGPSGPDRRRRSAQGGSTPTSSGASSGLRPSGGTPSWTRGRGHRPVIPGWYVARARSTAPRTATSWSSASTS</sequence>
<name>A0A382IQU2_9ZZZZ</name>
<feature type="compositionally biased region" description="Low complexity" evidence="1">
    <location>
        <begin position="13"/>
        <end position="27"/>
    </location>
</feature>